<evidence type="ECO:0000256" key="1">
    <source>
        <dbReference type="ARBA" id="ARBA00004613"/>
    </source>
</evidence>
<sequence length="366" mass="42215">MKIIGKIAILIVILATETTTACRNAQLMKTGVTEQEKYDILETHNRLRQSVAMGQVRGQPGAENMMEMKWDSELAAKAQQWASECTFEHDPSRYLNRFTMGQNLAIMWSTEPLGEHEGDFPSRIQNWFNEVNAYNWGASWSPKTGHYSQLVWGETNLVGCGFSSYYDGYKYNKLWVCNYGPGGNVVGVDPYSTGSPACQNFGLSTSSRYPGLCTDAPTIQTFTYNPPQQNYITDYNTGKYTAPHKAEYTRVTFNKPQKSVSFSNQLADYSWNQPQTQQYYQEPKTQQYFQEPKVQTQYYQEPQTQQQYYQEPKAQQQYYQEPETHIYIQQEQPVQNAFASFEPVRQSTKSDRSSALLSYNWDAFFN</sequence>
<dbReference type="EMBL" id="AJWK01025522">
    <property type="status" value="NOT_ANNOTATED_CDS"/>
    <property type="molecule type" value="Genomic_DNA"/>
</dbReference>
<protein>
    <recommendedName>
        <fullName evidence="4">SCP domain-containing protein</fullName>
    </recommendedName>
</protein>
<dbReference type="GO" id="GO:0005576">
    <property type="term" value="C:extracellular region"/>
    <property type="evidence" value="ECO:0007669"/>
    <property type="project" value="UniProtKB-SubCell"/>
</dbReference>
<dbReference type="PROSITE" id="PS01009">
    <property type="entry name" value="CRISP_1"/>
    <property type="match status" value="1"/>
</dbReference>
<feature type="domain" description="SCP" evidence="4">
    <location>
        <begin position="35"/>
        <end position="187"/>
    </location>
</feature>
<dbReference type="InterPro" id="IPR002413">
    <property type="entry name" value="V5_allergen-like"/>
</dbReference>
<keyword evidence="2" id="KW-0964">Secreted</keyword>
<dbReference type="InterPro" id="IPR018244">
    <property type="entry name" value="Allrgn_V5/Tpx1_CS"/>
</dbReference>
<evidence type="ECO:0000313" key="6">
    <source>
        <dbReference type="Proteomes" id="UP000092461"/>
    </source>
</evidence>
<keyword evidence="3" id="KW-0732">Signal</keyword>
<evidence type="ECO:0000259" key="4">
    <source>
        <dbReference type="SMART" id="SM00198"/>
    </source>
</evidence>
<proteinExistence type="predicted"/>
<reference evidence="5" key="1">
    <citation type="submission" date="2020-05" db="UniProtKB">
        <authorList>
            <consortium name="EnsemblMetazoa"/>
        </authorList>
    </citation>
    <scope>IDENTIFICATION</scope>
    <source>
        <strain evidence="5">Jacobina</strain>
    </source>
</reference>
<feature type="chain" id="PRO_5008406077" description="SCP domain-containing protein" evidence="3">
    <location>
        <begin position="22"/>
        <end position="366"/>
    </location>
</feature>
<feature type="signal peptide" evidence="3">
    <location>
        <begin position="1"/>
        <end position="21"/>
    </location>
</feature>
<dbReference type="PRINTS" id="PR00838">
    <property type="entry name" value="V5ALLERGEN"/>
</dbReference>
<dbReference type="InterPro" id="IPR001283">
    <property type="entry name" value="CRISP-related"/>
</dbReference>
<name>A0A1B0CS01_LUTLO</name>
<dbReference type="PRINTS" id="PR00837">
    <property type="entry name" value="V5TPXLIKE"/>
</dbReference>
<dbReference type="Pfam" id="PF00188">
    <property type="entry name" value="CAP"/>
    <property type="match status" value="1"/>
</dbReference>
<dbReference type="SMART" id="SM00198">
    <property type="entry name" value="SCP"/>
    <property type="match status" value="1"/>
</dbReference>
<dbReference type="CDD" id="cd05380">
    <property type="entry name" value="CAP_euk"/>
    <property type="match status" value="1"/>
</dbReference>
<dbReference type="PANTHER" id="PTHR10334">
    <property type="entry name" value="CYSTEINE-RICH SECRETORY PROTEIN-RELATED"/>
    <property type="match status" value="1"/>
</dbReference>
<dbReference type="FunFam" id="3.40.33.10:FF:000022">
    <property type="entry name" value="peptidase inhibitor 15"/>
    <property type="match status" value="1"/>
</dbReference>
<comment type="subcellular location">
    <subcellularLocation>
        <location evidence="1">Secreted</location>
    </subcellularLocation>
</comment>
<dbReference type="AlphaFoldDB" id="A0A1B0CS01"/>
<dbReference type="Gene3D" id="3.40.33.10">
    <property type="entry name" value="CAP"/>
    <property type="match status" value="1"/>
</dbReference>
<evidence type="ECO:0000256" key="2">
    <source>
        <dbReference type="ARBA" id="ARBA00022525"/>
    </source>
</evidence>
<keyword evidence="6" id="KW-1185">Reference proteome</keyword>
<dbReference type="SUPFAM" id="SSF55797">
    <property type="entry name" value="PR-1-like"/>
    <property type="match status" value="1"/>
</dbReference>
<dbReference type="Proteomes" id="UP000092461">
    <property type="component" value="Unassembled WGS sequence"/>
</dbReference>
<evidence type="ECO:0000256" key="3">
    <source>
        <dbReference type="SAM" id="SignalP"/>
    </source>
</evidence>
<dbReference type="InterPro" id="IPR014044">
    <property type="entry name" value="CAP_dom"/>
</dbReference>
<evidence type="ECO:0000313" key="5">
    <source>
        <dbReference type="EnsemblMetazoa" id="LLOJ007650-PA"/>
    </source>
</evidence>
<dbReference type="VEuPathDB" id="VectorBase:LLOJ007650"/>
<accession>A0A1B0CS01</accession>
<dbReference type="InterPro" id="IPR035940">
    <property type="entry name" value="CAP_sf"/>
</dbReference>
<dbReference type="EnsemblMetazoa" id="LLOJ007650-RA">
    <property type="protein sequence ID" value="LLOJ007650-PA"/>
    <property type="gene ID" value="LLOJ007650"/>
</dbReference>
<organism evidence="5 6">
    <name type="scientific">Lutzomyia longipalpis</name>
    <name type="common">Sand fly</name>
    <dbReference type="NCBI Taxonomy" id="7200"/>
    <lineage>
        <taxon>Eukaryota</taxon>
        <taxon>Metazoa</taxon>
        <taxon>Ecdysozoa</taxon>
        <taxon>Arthropoda</taxon>
        <taxon>Hexapoda</taxon>
        <taxon>Insecta</taxon>
        <taxon>Pterygota</taxon>
        <taxon>Neoptera</taxon>
        <taxon>Endopterygota</taxon>
        <taxon>Diptera</taxon>
        <taxon>Nematocera</taxon>
        <taxon>Psychodoidea</taxon>
        <taxon>Psychodidae</taxon>
        <taxon>Lutzomyia</taxon>
        <taxon>Lutzomyia</taxon>
    </lineage>
</organism>
<dbReference type="VEuPathDB" id="VectorBase:LLONM1_007090"/>